<dbReference type="GO" id="GO:0051536">
    <property type="term" value="F:iron-sulfur cluster binding"/>
    <property type="evidence" value="ECO:0007669"/>
    <property type="project" value="UniProtKB-KW"/>
</dbReference>
<feature type="domain" description="Aminotransferase class V" evidence="9">
    <location>
        <begin position="4"/>
        <end position="393"/>
    </location>
</feature>
<dbReference type="PANTHER" id="PTHR11601">
    <property type="entry name" value="CYSTEINE DESULFURYLASE FAMILY MEMBER"/>
    <property type="match status" value="1"/>
</dbReference>
<proteinExistence type="inferred from homology"/>
<reference evidence="10" key="1">
    <citation type="journal article" date="2014" name="Int. J. Syst. Evol. Microbiol.">
        <title>Complete genome sequence of Corynebacterium casei LMG S-19264T (=DSM 44701T), isolated from a smear-ripened cheese.</title>
        <authorList>
            <consortium name="US DOE Joint Genome Institute (JGI-PGF)"/>
            <person name="Walter F."/>
            <person name="Albersmeier A."/>
            <person name="Kalinowski J."/>
            <person name="Ruckert C."/>
        </authorList>
    </citation>
    <scope>NUCLEOTIDE SEQUENCE</scope>
    <source>
        <strain evidence="10">CGMCC 1.8984</strain>
    </source>
</reference>
<dbReference type="PIRSF" id="PIRSF005572">
    <property type="entry name" value="NifS"/>
    <property type="match status" value="1"/>
</dbReference>
<keyword evidence="11" id="KW-1185">Reference proteome</keyword>
<dbReference type="InterPro" id="IPR000192">
    <property type="entry name" value="Aminotrans_V_dom"/>
</dbReference>
<keyword evidence="3" id="KW-0808">Transferase</keyword>
<dbReference type="RefSeq" id="WP_188743046.1">
    <property type="nucleotide sequence ID" value="NZ_BAABFW010000001.1"/>
</dbReference>
<dbReference type="AlphaFoldDB" id="A0A917PHU6"/>
<evidence type="ECO:0000256" key="7">
    <source>
        <dbReference type="ARBA" id="ARBA00023014"/>
    </source>
</evidence>
<evidence type="ECO:0000256" key="8">
    <source>
        <dbReference type="ARBA" id="ARBA00050776"/>
    </source>
</evidence>
<evidence type="ECO:0000259" key="9">
    <source>
        <dbReference type="Pfam" id="PF00266"/>
    </source>
</evidence>
<name>A0A917PHU6_9MICO</name>
<dbReference type="Gene3D" id="3.90.1150.10">
    <property type="entry name" value="Aspartate Aminotransferase, domain 1"/>
    <property type="match status" value="1"/>
</dbReference>
<evidence type="ECO:0000256" key="5">
    <source>
        <dbReference type="ARBA" id="ARBA00022898"/>
    </source>
</evidence>
<dbReference type="Proteomes" id="UP000636956">
    <property type="component" value="Unassembled WGS sequence"/>
</dbReference>
<keyword evidence="6" id="KW-0408">Iron</keyword>
<sequence length="418" mass="42968">MVMVYLDHAATTSMRREAIEALTAALRVVGNPSSIHSAGQAAKRLLEESRERVAATLGADGIEVVFTGSGTEAVNLAIKGLWWSRQGAGPAAGLLASPRPRPRIIVPAGEHHATIDSVEWLAEHEGAVVEEVPLDQVGRVRLDALAAALERDAASVALVTMIWANNEVGTVQPVAEVARLAARAGVPLHVDAIAAYGQVPIDVHDLRRATDAPAGAGLVALSVSAHKIGGPVGIGALVLDRSATIEPLIHGGGQQRKVRSGTQDVAAAAAFAAAASAVHEGLDVDAERMSRLRDRVIARVSAAVPSAVLSGDPDAAGRLPGNVHFSFPGCEGDSLLFLLDMAGVAVSTGSACRAGVPEPSHVLMAMGRSEADARGALRITLGHESTDADVDAFLAALPGAYEQAARAGLAARATSFDR</sequence>
<gene>
    <name evidence="10" type="ORF">GCM10011372_17480</name>
</gene>
<evidence type="ECO:0000256" key="3">
    <source>
        <dbReference type="ARBA" id="ARBA00022679"/>
    </source>
</evidence>
<dbReference type="Pfam" id="PF00266">
    <property type="entry name" value="Aminotran_5"/>
    <property type="match status" value="1"/>
</dbReference>
<dbReference type="PANTHER" id="PTHR11601:SF34">
    <property type="entry name" value="CYSTEINE DESULFURASE"/>
    <property type="match status" value="1"/>
</dbReference>
<protein>
    <submittedName>
        <fullName evidence="10">Cysteine desulfurase</fullName>
    </submittedName>
</protein>
<keyword evidence="5" id="KW-0663">Pyridoxal phosphate</keyword>
<comment type="caution">
    <text evidence="10">The sequence shown here is derived from an EMBL/GenBank/DDBJ whole genome shotgun (WGS) entry which is preliminary data.</text>
</comment>
<evidence type="ECO:0000256" key="1">
    <source>
        <dbReference type="ARBA" id="ARBA00001933"/>
    </source>
</evidence>
<dbReference type="Gene3D" id="1.10.260.50">
    <property type="match status" value="1"/>
</dbReference>
<dbReference type="InterPro" id="IPR015421">
    <property type="entry name" value="PyrdxlP-dep_Trfase_major"/>
</dbReference>
<organism evidence="10 11">
    <name type="scientific">Agromyces bauzanensis</name>
    <dbReference type="NCBI Taxonomy" id="1308924"/>
    <lineage>
        <taxon>Bacteria</taxon>
        <taxon>Bacillati</taxon>
        <taxon>Actinomycetota</taxon>
        <taxon>Actinomycetes</taxon>
        <taxon>Micrococcales</taxon>
        <taxon>Microbacteriaceae</taxon>
        <taxon>Agromyces</taxon>
    </lineage>
</organism>
<accession>A0A917PHU6</accession>
<evidence type="ECO:0000313" key="11">
    <source>
        <dbReference type="Proteomes" id="UP000636956"/>
    </source>
</evidence>
<comment type="catalytic activity">
    <reaction evidence="8">
        <text>(sulfur carrier)-H + L-cysteine = (sulfur carrier)-SH + L-alanine</text>
        <dbReference type="Rhea" id="RHEA:43892"/>
        <dbReference type="Rhea" id="RHEA-COMP:14737"/>
        <dbReference type="Rhea" id="RHEA-COMP:14739"/>
        <dbReference type="ChEBI" id="CHEBI:29917"/>
        <dbReference type="ChEBI" id="CHEBI:35235"/>
        <dbReference type="ChEBI" id="CHEBI:57972"/>
        <dbReference type="ChEBI" id="CHEBI:64428"/>
        <dbReference type="EC" id="2.8.1.7"/>
    </reaction>
</comment>
<evidence type="ECO:0000256" key="4">
    <source>
        <dbReference type="ARBA" id="ARBA00022723"/>
    </source>
</evidence>
<reference evidence="10" key="2">
    <citation type="submission" date="2020-09" db="EMBL/GenBank/DDBJ databases">
        <authorList>
            <person name="Sun Q."/>
            <person name="Zhou Y."/>
        </authorList>
    </citation>
    <scope>NUCLEOTIDE SEQUENCE</scope>
    <source>
        <strain evidence="10">CGMCC 1.8984</strain>
    </source>
</reference>
<evidence type="ECO:0000313" key="10">
    <source>
        <dbReference type="EMBL" id="GGJ79583.1"/>
    </source>
</evidence>
<evidence type="ECO:0000256" key="2">
    <source>
        <dbReference type="ARBA" id="ARBA00006490"/>
    </source>
</evidence>
<keyword evidence="7" id="KW-0411">Iron-sulfur</keyword>
<dbReference type="EMBL" id="BMMD01000008">
    <property type="protein sequence ID" value="GGJ79583.1"/>
    <property type="molecule type" value="Genomic_DNA"/>
</dbReference>
<dbReference type="SUPFAM" id="SSF53383">
    <property type="entry name" value="PLP-dependent transferases"/>
    <property type="match status" value="1"/>
</dbReference>
<dbReference type="InterPro" id="IPR016454">
    <property type="entry name" value="Cysteine_dSase"/>
</dbReference>
<evidence type="ECO:0000256" key="6">
    <source>
        <dbReference type="ARBA" id="ARBA00023004"/>
    </source>
</evidence>
<dbReference type="InterPro" id="IPR015424">
    <property type="entry name" value="PyrdxlP-dep_Trfase"/>
</dbReference>
<dbReference type="InterPro" id="IPR015422">
    <property type="entry name" value="PyrdxlP-dep_Trfase_small"/>
</dbReference>
<dbReference type="GO" id="GO:0031071">
    <property type="term" value="F:cysteine desulfurase activity"/>
    <property type="evidence" value="ECO:0007669"/>
    <property type="project" value="UniProtKB-EC"/>
</dbReference>
<comment type="cofactor">
    <cofactor evidence="1">
        <name>pyridoxal 5'-phosphate</name>
        <dbReference type="ChEBI" id="CHEBI:597326"/>
    </cofactor>
</comment>
<comment type="similarity">
    <text evidence="2">Belongs to the class-V pyridoxal-phosphate-dependent aminotransferase family. NifS/IscS subfamily.</text>
</comment>
<dbReference type="Gene3D" id="3.40.640.10">
    <property type="entry name" value="Type I PLP-dependent aspartate aminotransferase-like (Major domain)"/>
    <property type="match status" value="1"/>
</dbReference>
<dbReference type="GO" id="GO:0046872">
    <property type="term" value="F:metal ion binding"/>
    <property type="evidence" value="ECO:0007669"/>
    <property type="project" value="UniProtKB-KW"/>
</dbReference>
<keyword evidence="4" id="KW-0479">Metal-binding</keyword>